<dbReference type="PROSITE" id="PS50110">
    <property type="entry name" value="RESPONSE_REGULATORY"/>
    <property type="match status" value="1"/>
</dbReference>
<evidence type="ECO:0000313" key="4">
    <source>
        <dbReference type="EMBL" id="OGM05827.1"/>
    </source>
</evidence>
<dbReference type="EMBL" id="MGFH01000095">
    <property type="protein sequence ID" value="OGM05827.1"/>
    <property type="molecule type" value="Genomic_DNA"/>
</dbReference>
<evidence type="ECO:0000259" key="3">
    <source>
        <dbReference type="PROSITE" id="PS50110"/>
    </source>
</evidence>
<organism evidence="4 5">
    <name type="scientific">Candidatus Wallbacteria bacterium GWC2_49_35</name>
    <dbReference type="NCBI Taxonomy" id="1817813"/>
    <lineage>
        <taxon>Bacteria</taxon>
        <taxon>Candidatus Walliibacteriota</taxon>
    </lineage>
</organism>
<dbReference type="InterPro" id="IPR050595">
    <property type="entry name" value="Bact_response_regulator"/>
</dbReference>
<evidence type="ECO:0000313" key="5">
    <source>
        <dbReference type="Proteomes" id="UP000178735"/>
    </source>
</evidence>
<dbReference type="InterPro" id="IPR001789">
    <property type="entry name" value="Sig_transdc_resp-reg_receiver"/>
</dbReference>
<dbReference type="AlphaFoldDB" id="A0A1F7WT58"/>
<dbReference type="PANTHER" id="PTHR44591">
    <property type="entry name" value="STRESS RESPONSE REGULATOR PROTEIN 1"/>
    <property type="match status" value="1"/>
</dbReference>
<dbReference type="SMART" id="SM00448">
    <property type="entry name" value="REC"/>
    <property type="match status" value="1"/>
</dbReference>
<name>A0A1F7WT58_9BACT</name>
<protein>
    <recommendedName>
        <fullName evidence="3">Response regulatory domain-containing protein</fullName>
    </recommendedName>
</protein>
<evidence type="ECO:0000256" key="2">
    <source>
        <dbReference type="PROSITE-ProRule" id="PRU00169"/>
    </source>
</evidence>
<feature type="modified residue" description="4-aspartylphosphate" evidence="2">
    <location>
        <position position="57"/>
    </location>
</feature>
<evidence type="ECO:0000256" key="1">
    <source>
        <dbReference type="ARBA" id="ARBA00022553"/>
    </source>
</evidence>
<sequence>MTDGKLKILIVEDEIISALFLTKYFNLLGHECCGFVTKGRDAVTQAEKENPDIIFMDIKLADDIDGVEAARRILSKRKVGIVFMSAYSDDEIIAPAKNLNPLAYFLKPLDTEAIREVIEGFLDLQKDNVA</sequence>
<dbReference type="GO" id="GO:0000160">
    <property type="term" value="P:phosphorelay signal transduction system"/>
    <property type="evidence" value="ECO:0007669"/>
    <property type="project" value="InterPro"/>
</dbReference>
<accession>A0A1F7WT58</accession>
<dbReference type="Proteomes" id="UP000178735">
    <property type="component" value="Unassembled WGS sequence"/>
</dbReference>
<dbReference type="SUPFAM" id="SSF52172">
    <property type="entry name" value="CheY-like"/>
    <property type="match status" value="1"/>
</dbReference>
<gene>
    <name evidence="4" type="ORF">A2008_02430</name>
</gene>
<dbReference type="PANTHER" id="PTHR44591:SF3">
    <property type="entry name" value="RESPONSE REGULATORY DOMAIN-CONTAINING PROTEIN"/>
    <property type="match status" value="1"/>
</dbReference>
<keyword evidence="1 2" id="KW-0597">Phosphoprotein</keyword>
<feature type="domain" description="Response regulatory" evidence="3">
    <location>
        <begin position="7"/>
        <end position="122"/>
    </location>
</feature>
<dbReference type="InterPro" id="IPR011006">
    <property type="entry name" value="CheY-like_superfamily"/>
</dbReference>
<comment type="caution">
    <text evidence="4">The sequence shown here is derived from an EMBL/GenBank/DDBJ whole genome shotgun (WGS) entry which is preliminary data.</text>
</comment>
<reference evidence="4 5" key="1">
    <citation type="journal article" date="2016" name="Nat. Commun.">
        <title>Thousands of microbial genomes shed light on interconnected biogeochemical processes in an aquifer system.</title>
        <authorList>
            <person name="Anantharaman K."/>
            <person name="Brown C.T."/>
            <person name="Hug L.A."/>
            <person name="Sharon I."/>
            <person name="Castelle C.J."/>
            <person name="Probst A.J."/>
            <person name="Thomas B.C."/>
            <person name="Singh A."/>
            <person name="Wilkins M.J."/>
            <person name="Karaoz U."/>
            <person name="Brodie E.L."/>
            <person name="Williams K.H."/>
            <person name="Hubbard S.S."/>
            <person name="Banfield J.F."/>
        </authorList>
    </citation>
    <scope>NUCLEOTIDE SEQUENCE [LARGE SCALE GENOMIC DNA]</scope>
</reference>
<dbReference type="STRING" id="1817813.A2008_02430"/>
<dbReference type="Pfam" id="PF00072">
    <property type="entry name" value="Response_reg"/>
    <property type="match status" value="1"/>
</dbReference>
<proteinExistence type="predicted"/>
<dbReference type="Gene3D" id="3.40.50.2300">
    <property type="match status" value="1"/>
</dbReference>